<dbReference type="PANTHER" id="PTHR16483">
    <property type="entry name" value="GASTROKINE 1"/>
    <property type="match status" value="1"/>
</dbReference>
<sequence>MDGSVGTQGIRVNAFRGTASIRDNKVLNEWDGILDFENMGKLRVMEAAEDLEQDLKFSFVSGADALPLQPHRSVKGHLFQALKHYPSTRGLTYAVLPSRVKNLAQYGVPIKDVCRQVPTYFAQEQKEVAWTPAPESSVMACELLSTDSSDAHRAFPSGLLSFSCS</sequence>
<dbReference type="InterPro" id="IPR007084">
    <property type="entry name" value="BRICHOS_dom"/>
</dbReference>
<dbReference type="Pfam" id="PF04089">
    <property type="entry name" value="BRICHOS"/>
    <property type="match status" value="1"/>
</dbReference>
<reference evidence="3 4" key="1">
    <citation type="submission" date="2022-11" db="EMBL/GenBank/DDBJ databases">
        <title>Whole genome sequence of Eschrichtius robustus ER-17-0199.</title>
        <authorList>
            <person name="Bruniche-Olsen A."/>
            <person name="Black A.N."/>
            <person name="Fields C.J."/>
            <person name="Walden K."/>
            <person name="Dewoody J.A."/>
        </authorList>
    </citation>
    <scope>NUCLEOTIDE SEQUENCE [LARGE SCALE GENOMIC DNA]</scope>
    <source>
        <strain evidence="3">ER-17-0199</strain>
        <tissue evidence="3">Blubber</tissue>
    </source>
</reference>
<dbReference type="AlphaFoldDB" id="A0AB34GPE5"/>
<proteinExistence type="predicted"/>
<evidence type="ECO:0000259" key="2">
    <source>
        <dbReference type="Pfam" id="PF04089"/>
    </source>
</evidence>
<dbReference type="Proteomes" id="UP001159641">
    <property type="component" value="Unassembled WGS sequence"/>
</dbReference>
<organism evidence="3 4">
    <name type="scientific">Eschrichtius robustus</name>
    <name type="common">California gray whale</name>
    <name type="synonym">Eschrichtius gibbosus</name>
    <dbReference type="NCBI Taxonomy" id="9764"/>
    <lineage>
        <taxon>Eukaryota</taxon>
        <taxon>Metazoa</taxon>
        <taxon>Chordata</taxon>
        <taxon>Craniata</taxon>
        <taxon>Vertebrata</taxon>
        <taxon>Euteleostomi</taxon>
        <taxon>Mammalia</taxon>
        <taxon>Eutheria</taxon>
        <taxon>Laurasiatheria</taxon>
        <taxon>Artiodactyla</taxon>
        <taxon>Whippomorpha</taxon>
        <taxon>Cetacea</taxon>
        <taxon>Mysticeti</taxon>
        <taxon>Eschrichtiidae</taxon>
        <taxon>Eschrichtius</taxon>
    </lineage>
</organism>
<accession>A0AB34GPE5</accession>
<gene>
    <name evidence="3" type="ORF">J1605_011268</name>
</gene>
<keyword evidence="4" id="KW-1185">Reference proteome</keyword>
<dbReference type="InterPro" id="IPR051772">
    <property type="entry name" value="Gastrokine"/>
</dbReference>
<keyword evidence="1" id="KW-1015">Disulfide bond</keyword>
<evidence type="ECO:0000256" key="1">
    <source>
        <dbReference type="ARBA" id="ARBA00023157"/>
    </source>
</evidence>
<evidence type="ECO:0000313" key="4">
    <source>
        <dbReference type="Proteomes" id="UP001159641"/>
    </source>
</evidence>
<comment type="caution">
    <text evidence="3">The sequence shown here is derived from an EMBL/GenBank/DDBJ whole genome shotgun (WGS) entry which is preliminary data.</text>
</comment>
<feature type="domain" description="BRICHOS" evidence="2">
    <location>
        <begin position="82"/>
        <end position="121"/>
    </location>
</feature>
<evidence type="ECO:0000313" key="3">
    <source>
        <dbReference type="EMBL" id="KAJ8781284.1"/>
    </source>
</evidence>
<protein>
    <recommendedName>
        <fullName evidence="2">BRICHOS domain-containing protein</fullName>
    </recommendedName>
</protein>
<dbReference type="EMBL" id="JAIQCJ010002147">
    <property type="protein sequence ID" value="KAJ8781284.1"/>
    <property type="molecule type" value="Genomic_DNA"/>
</dbReference>
<name>A0AB34GPE5_ESCRO</name>